<dbReference type="PANTHER" id="PTHR24056">
    <property type="entry name" value="CELL DIVISION PROTEIN KINASE"/>
    <property type="match status" value="1"/>
</dbReference>
<feature type="region of interest" description="Disordered" evidence="6">
    <location>
        <begin position="163"/>
        <end position="193"/>
    </location>
</feature>
<dbReference type="PANTHER" id="PTHR24056:SF508">
    <property type="entry name" value="CYCLIN-DEPENDENT KINASE 10"/>
    <property type="match status" value="1"/>
</dbReference>
<evidence type="ECO:0000256" key="1">
    <source>
        <dbReference type="ARBA" id="ARBA00022527"/>
    </source>
</evidence>
<proteinExistence type="predicted"/>
<evidence type="ECO:0000256" key="4">
    <source>
        <dbReference type="ARBA" id="ARBA00022777"/>
    </source>
</evidence>
<dbReference type="GO" id="GO:0005634">
    <property type="term" value="C:nucleus"/>
    <property type="evidence" value="ECO:0007669"/>
    <property type="project" value="TreeGrafter"/>
</dbReference>
<dbReference type="AlphaFoldDB" id="A0A914VA74"/>
<name>A0A914VA74_9BILA</name>
<dbReference type="SMART" id="SM00220">
    <property type="entry name" value="S_TKc"/>
    <property type="match status" value="1"/>
</dbReference>
<evidence type="ECO:0000256" key="6">
    <source>
        <dbReference type="SAM" id="MobiDB-lite"/>
    </source>
</evidence>
<dbReference type="InterPro" id="IPR011009">
    <property type="entry name" value="Kinase-like_dom_sf"/>
</dbReference>
<sequence>MTDDGCLKIGDFGLARRYGEPEQPMTPNVVTLWYRAPELLLGSAIQTTAIDMWATGCIMGELLIHKPLLPGKSEIDQLNKIVDLLGTPNEAIWPGYSDLPMLKNFELRVQPYNHLKMVFEGLNTPGLKLLNALLMYDPKKRATAEECLNNGYFEEPPLPCNPKLMPSFPQHRNMKRKSSEKSTSHSISSKKKK</sequence>
<evidence type="ECO:0000256" key="3">
    <source>
        <dbReference type="ARBA" id="ARBA00022741"/>
    </source>
</evidence>
<evidence type="ECO:0000256" key="5">
    <source>
        <dbReference type="ARBA" id="ARBA00022840"/>
    </source>
</evidence>
<keyword evidence="3" id="KW-0547">Nucleotide-binding</keyword>
<evidence type="ECO:0000256" key="2">
    <source>
        <dbReference type="ARBA" id="ARBA00022679"/>
    </source>
</evidence>
<organism evidence="8 9">
    <name type="scientific">Plectus sambesii</name>
    <dbReference type="NCBI Taxonomy" id="2011161"/>
    <lineage>
        <taxon>Eukaryota</taxon>
        <taxon>Metazoa</taxon>
        <taxon>Ecdysozoa</taxon>
        <taxon>Nematoda</taxon>
        <taxon>Chromadorea</taxon>
        <taxon>Plectida</taxon>
        <taxon>Plectina</taxon>
        <taxon>Plectoidea</taxon>
        <taxon>Plectidae</taxon>
        <taxon>Plectus</taxon>
    </lineage>
</organism>
<evidence type="ECO:0000259" key="7">
    <source>
        <dbReference type="PROSITE" id="PS50011"/>
    </source>
</evidence>
<dbReference type="SUPFAM" id="SSF56112">
    <property type="entry name" value="Protein kinase-like (PK-like)"/>
    <property type="match status" value="1"/>
</dbReference>
<dbReference type="Gene3D" id="1.10.510.10">
    <property type="entry name" value="Transferase(Phosphotransferase) domain 1"/>
    <property type="match status" value="1"/>
</dbReference>
<keyword evidence="4" id="KW-0418">Kinase</keyword>
<dbReference type="PROSITE" id="PS50011">
    <property type="entry name" value="PROTEIN_KINASE_DOM"/>
    <property type="match status" value="1"/>
</dbReference>
<accession>A0A914VA74</accession>
<dbReference type="GO" id="GO:0004674">
    <property type="term" value="F:protein serine/threonine kinase activity"/>
    <property type="evidence" value="ECO:0007669"/>
    <property type="project" value="UniProtKB-KW"/>
</dbReference>
<evidence type="ECO:0000313" key="9">
    <source>
        <dbReference type="WBParaSite" id="PSAMB.scaffold17329size1147.g37230.t1"/>
    </source>
</evidence>
<dbReference type="GO" id="GO:0007346">
    <property type="term" value="P:regulation of mitotic cell cycle"/>
    <property type="evidence" value="ECO:0007669"/>
    <property type="project" value="TreeGrafter"/>
</dbReference>
<evidence type="ECO:0000313" key="8">
    <source>
        <dbReference type="Proteomes" id="UP000887566"/>
    </source>
</evidence>
<dbReference type="Proteomes" id="UP000887566">
    <property type="component" value="Unplaced"/>
</dbReference>
<reference evidence="9" key="1">
    <citation type="submission" date="2022-11" db="UniProtKB">
        <authorList>
            <consortium name="WormBaseParasite"/>
        </authorList>
    </citation>
    <scope>IDENTIFICATION</scope>
</reference>
<keyword evidence="2" id="KW-0808">Transferase</keyword>
<feature type="domain" description="Protein kinase" evidence="7">
    <location>
        <begin position="1"/>
        <end position="153"/>
    </location>
</feature>
<keyword evidence="1" id="KW-0723">Serine/threonine-protein kinase</keyword>
<dbReference type="Pfam" id="PF00069">
    <property type="entry name" value="Pkinase"/>
    <property type="match status" value="1"/>
</dbReference>
<dbReference type="WBParaSite" id="PSAMB.scaffold17329size1147.g37230.t1">
    <property type="protein sequence ID" value="PSAMB.scaffold17329size1147.g37230.t1"/>
    <property type="gene ID" value="PSAMB.scaffold17329size1147.g37230"/>
</dbReference>
<keyword evidence="5" id="KW-0067">ATP-binding</keyword>
<protein>
    <submittedName>
        <fullName evidence="9">Protein kinase domain-containing protein</fullName>
    </submittedName>
</protein>
<dbReference type="GO" id="GO:0005524">
    <property type="term" value="F:ATP binding"/>
    <property type="evidence" value="ECO:0007669"/>
    <property type="project" value="UniProtKB-KW"/>
</dbReference>
<keyword evidence="8" id="KW-1185">Reference proteome</keyword>
<dbReference type="InterPro" id="IPR050108">
    <property type="entry name" value="CDK"/>
</dbReference>
<dbReference type="InterPro" id="IPR000719">
    <property type="entry name" value="Prot_kinase_dom"/>
</dbReference>